<dbReference type="Pfam" id="PF14821">
    <property type="entry name" value="Thr_synth_N"/>
    <property type="match status" value="1"/>
</dbReference>
<reference evidence="15" key="1">
    <citation type="submission" date="2020-10" db="EMBL/GenBank/DDBJ databases">
        <authorList>
            <person name="Gilroy R."/>
        </authorList>
    </citation>
    <scope>NUCLEOTIDE SEQUENCE</scope>
    <source>
        <strain evidence="15">18911</strain>
    </source>
</reference>
<evidence type="ECO:0000256" key="9">
    <source>
        <dbReference type="ARBA" id="ARBA00022898"/>
    </source>
</evidence>
<comment type="catalytic activity">
    <reaction evidence="10">
        <text>O-phospho-L-homoserine + H2O = L-threonine + phosphate</text>
        <dbReference type="Rhea" id="RHEA:10840"/>
        <dbReference type="ChEBI" id="CHEBI:15377"/>
        <dbReference type="ChEBI" id="CHEBI:43474"/>
        <dbReference type="ChEBI" id="CHEBI:57590"/>
        <dbReference type="ChEBI" id="CHEBI:57926"/>
        <dbReference type="EC" id="4.2.3.1"/>
    </reaction>
</comment>
<dbReference type="Gene3D" id="3.40.50.1100">
    <property type="match status" value="2"/>
</dbReference>
<evidence type="ECO:0000256" key="6">
    <source>
        <dbReference type="ARBA" id="ARBA00018679"/>
    </source>
</evidence>
<dbReference type="Proteomes" id="UP000824094">
    <property type="component" value="Unassembled WGS sequence"/>
</dbReference>
<name>A0A9D1MGE4_9FIRM</name>
<keyword evidence="8" id="KW-0791">Threonine biosynthesis</keyword>
<dbReference type="EC" id="4.2.3.1" evidence="5 11"/>
<dbReference type="EMBL" id="DVNF01000037">
    <property type="protein sequence ID" value="HIU59950.1"/>
    <property type="molecule type" value="Genomic_DNA"/>
</dbReference>
<evidence type="ECO:0000259" key="14">
    <source>
        <dbReference type="Pfam" id="PF14821"/>
    </source>
</evidence>
<organism evidence="15 16">
    <name type="scientific">Candidatus Stercoripulliclostridium merdigallinarum</name>
    <dbReference type="NCBI Taxonomy" id="2840951"/>
    <lineage>
        <taxon>Bacteria</taxon>
        <taxon>Bacillati</taxon>
        <taxon>Bacillota</taxon>
        <taxon>Clostridia</taxon>
        <taxon>Eubacteriales</taxon>
        <taxon>Candidatus Stercoripulliclostridium</taxon>
    </lineage>
</organism>
<dbReference type="GO" id="GO:0030170">
    <property type="term" value="F:pyridoxal phosphate binding"/>
    <property type="evidence" value="ECO:0007669"/>
    <property type="project" value="InterPro"/>
</dbReference>
<feature type="domain" description="Threonine synthase N-terminal" evidence="14">
    <location>
        <begin position="2"/>
        <end position="78"/>
    </location>
</feature>
<evidence type="ECO:0000256" key="5">
    <source>
        <dbReference type="ARBA" id="ARBA00013028"/>
    </source>
</evidence>
<dbReference type="NCBIfam" id="TIGR00260">
    <property type="entry name" value="thrC"/>
    <property type="match status" value="1"/>
</dbReference>
<dbReference type="InterPro" id="IPR004450">
    <property type="entry name" value="Thr_synthase-like"/>
</dbReference>
<evidence type="ECO:0000256" key="2">
    <source>
        <dbReference type="ARBA" id="ARBA00003648"/>
    </source>
</evidence>
<evidence type="ECO:0000256" key="8">
    <source>
        <dbReference type="ARBA" id="ARBA00022697"/>
    </source>
</evidence>
<dbReference type="GO" id="GO:0004795">
    <property type="term" value="F:threonine synthase activity"/>
    <property type="evidence" value="ECO:0007669"/>
    <property type="project" value="UniProtKB-UniRule"/>
</dbReference>
<dbReference type="InterPro" id="IPR001926">
    <property type="entry name" value="TrpB-like_PALP"/>
</dbReference>
<protein>
    <recommendedName>
        <fullName evidence="6 11">Threonine synthase</fullName>
        <ecNumber evidence="5 11">4.2.3.1</ecNumber>
    </recommendedName>
</protein>
<evidence type="ECO:0000256" key="4">
    <source>
        <dbReference type="ARBA" id="ARBA00005517"/>
    </source>
</evidence>
<evidence type="ECO:0000256" key="7">
    <source>
        <dbReference type="ARBA" id="ARBA00022605"/>
    </source>
</evidence>
<accession>A0A9D1MGE4</accession>
<comment type="similarity">
    <text evidence="4">Belongs to the threonine synthase family.</text>
</comment>
<evidence type="ECO:0000256" key="1">
    <source>
        <dbReference type="ARBA" id="ARBA00001933"/>
    </source>
</evidence>
<comment type="caution">
    <text evidence="15">The sequence shown here is derived from an EMBL/GenBank/DDBJ whole genome shotgun (WGS) entry which is preliminary data.</text>
</comment>
<keyword evidence="7" id="KW-0028">Amino-acid biosynthesis</keyword>
<dbReference type="SUPFAM" id="SSF53686">
    <property type="entry name" value="Tryptophan synthase beta subunit-like PLP-dependent enzymes"/>
    <property type="match status" value="1"/>
</dbReference>
<dbReference type="InterPro" id="IPR029144">
    <property type="entry name" value="Thr_synth_N"/>
</dbReference>
<evidence type="ECO:0000313" key="16">
    <source>
        <dbReference type="Proteomes" id="UP000824094"/>
    </source>
</evidence>
<comment type="pathway">
    <text evidence="3">Amino-acid biosynthesis; L-threonine biosynthesis; L-threonine from L-aspartate: step 5/5.</text>
</comment>
<keyword evidence="15" id="KW-0456">Lyase</keyword>
<comment type="function">
    <text evidence="2">Catalyzes the gamma-elimination of phosphate from L-phosphohomoserine and the beta-addition of water to produce L-threonine.</text>
</comment>
<dbReference type="InterPro" id="IPR036052">
    <property type="entry name" value="TrpB-like_PALP_sf"/>
</dbReference>
<evidence type="ECO:0000256" key="10">
    <source>
        <dbReference type="ARBA" id="ARBA00049144"/>
    </source>
</evidence>
<evidence type="ECO:0000256" key="11">
    <source>
        <dbReference type="NCBIfam" id="TIGR00260"/>
    </source>
</evidence>
<gene>
    <name evidence="15" type="ORF">IAB05_01010</name>
</gene>
<feature type="modified residue" description="N6-(pyridoxal phosphate)lysine" evidence="12">
    <location>
        <position position="110"/>
    </location>
</feature>
<dbReference type="GO" id="GO:0005737">
    <property type="term" value="C:cytoplasm"/>
    <property type="evidence" value="ECO:0007669"/>
    <property type="project" value="TreeGrafter"/>
</dbReference>
<dbReference type="PANTHER" id="PTHR43515">
    <property type="entry name" value="THREONINE SYNTHASE-LIKE 1"/>
    <property type="match status" value="1"/>
</dbReference>
<evidence type="ECO:0000256" key="3">
    <source>
        <dbReference type="ARBA" id="ARBA00004979"/>
    </source>
</evidence>
<evidence type="ECO:0000313" key="15">
    <source>
        <dbReference type="EMBL" id="HIU59950.1"/>
    </source>
</evidence>
<dbReference type="InterPro" id="IPR000634">
    <property type="entry name" value="Ser/Thr_deHydtase_PyrdxlP-BS"/>
</dbReference>
<sequence length="495" mass="55106">MKFISTRGAGPVTGEEAVLKGIAEDGGLYVPSSFPQLTREEMENMLWMDYSERATCILCKYFDEIPEAEMKSYTDRAYSRFTDSEPAPVIDIDGESYIMELFHGPTLAFKDVALTLLPYLMTAARKRFAHGEKTLILVATSGDTGKAALEGFKNVEGTEIVVFYPSEGVSELQKLQMQTTDGNNTHVVGIKGNFDDAQTGVKRIFTDPECKAEFAKMGYALSSANSINWGRLAPQIVYYISAYLDLVGAEQIDMGEKVNFVVPTGNFGNILAAYYAYKMGLPIGKLIVASNSNDVLTEFFTDGKYDANRPFHKTMSPSMDILVSSNLERLIFEMCGRNPEFVRNQMGELSRFGMYKIDFDQIADEFSLFEGYSATEEDTASAIDNFFETHDYLLDPHTAVAVSAYYNYLTETGDPAKTVIVSTASPYKFAHDVYKSLTGSDEPDPFMAVKRLNGYTGVPVPDEIASLKYKDLLHTDIIEKEDMLTEIFNVLKENG</sequence>
<evidence type="ECO:0000259" key="13">
    <source>
        <dbReference type="Pfam" id="PF00291"/>
    </source>
</evidence>
<evidence type="ECO:0000256" key="12">
    <source>
        <dbReference type="PIRSR" id="PIRSR604450-51"/>
    </source>
</evidence>
<reference evidence="15" key="2">
    <citation type="journal article" date="2021" name="PeerJ">
        <title>Extensive microbial diversity within the chicken gut microbiome revealed by metagenomics and culture.</title>
        <authorList>
            <person name="Gilroy R."/>
            <person name="Ravi A."/>
            <person name="Getino M."/>
            <person name="Pursley I."/>
            <person name="Horton D.L."/>
            <person name="Alikhan N.F."/>
            <person name="Baker D."/>
            <person name="Gharbi K."/>
            <person name="Hall N."/>
            <person name="Watson M."/>
            <person name="Adriaenssens E.M."/>
            <person name="Foster-Nyarko E."/>
            <person name="Jarju S."/>
            <person name="Secka A."/>
            <person name="Antonio M."/>
            <person name="Oren A."/>
            <person name="Chaudhuri R.R."/>
            <person name="La Ragione R."/>
            <person name="Hildebrand F."/>
            <person name="Pallen M.J."/>
        </authorList>
    </citation>
    <scope>NUCLEOTIDE SEQUENCE</scope>
    <source>
        <strain evidence="15">18911</strain>
    </source>
</reference>
<comment type="cofactor">
    <cofactor evidence="1 12">
        <name>pyridoxal 5'-phosphate</name>
        <dbReference type="ChEBI" id="CHEBI:597326"/>
    </cofactor>
</comment>
<dbReference type="PANTHER" id="PTHR43515:SF1">
    <property type="entry name" value="THREONINE SYNTHASE-LIKE 1"/>
    <property type="match status" value="1"/>
</dbReference>
<dbReference type="CDD" id="cd01560">
    <property type="entry name" value="Thr-synth_2"/>
    <property type="match status" value="1"/>
</dbReference>
<dbReference type="PROSITE" id="PS00165">
    <property type="entry name" value="DEHYDRATASE_SER_THR"/>
    <property type="match status" value="1"/>
</dbReference>
<dbReference type="Gene3D" id="3.90.1380.10">
    <property type="entry name" value="Threonine synthase, N-terminal domain"/>
    <property type="match status" value="1"/>
</dbReference>
<dbReference type="Pfam" id="PF00291">
    <property type="entry name" value="PALP"/>
    <property type="match status" value="1"/>
</dbReference>
<feature type="domain" description="Tryptophan synthase beta chain-like PALP" evidence="13">
    <location>
        <begin position="99"/>
        <end position="423"/>
    </location>
</feature>
<keyword evidence="9 12" id="KW-0663">Pyridoxal phosphate</keyword>
<dbReference type="GO" id="GO:0009088">
    <property type="term" value="P:threonine biosynthetic process"/>
    <property type="evidence" value="ECO:0007669"/>
    <property type="project" value="UniProtKB-UniRule"/>
</dbReference>
<proteinExistence type="inferred from homology"/>
<dbReference type="InterPro" id="IPR037158">
    <property type="entry name" value="Thr_synth_N_sf"/>
</dbReference>
<dbReference type="AlphaFoldDB" id="A0A9D1MGE4"/>